<evidence type="ECO:0000313" key="2">
    <source>
        <dbReference type="Proteomes" id="UP001595583"/>
    </source>
</evidence>
<sequence length="65" mass="7285">MKIIGKDNFDRESVADILVCENVANEYLGELMVDALNAASGEGGARFYSLRPDDYKLWRGMEEVV</sequence>
<name>A0ABV7KBG8_9HYPH</name>
<reference evidence="2" key="1">
    <citation type="journal article" date="2019" name="Int. J. Syst. Evol. Microbiol.">
        <title>The Global Catalogue of Microorganisms (GCM) 10K type strain sequencing project: providing services to taxonomists for standard genome sequencing and annotation.</title>
        <authorList>
            <consortium name="The Broad Institute Genomics Platform"/>
            <consortium name="The Broad Institute Genome Sequencing Center for Infectious Disease"/>
            <person name="Wu L."/>
            <person name="Ma J."/>
        </authorList>
    </citation>
    <scope>NUCLEOTIDE SEQUENCE [LARGE SCALE GENOMIC DNA]</scope>
    <source>
        <strain evidence="2">KCTC 52165</strain>
    </source>
</reference>
<dbReference type="EMBL" id="JBHRTK010000012">
    <property type="protein sequence ID" value="MFC3206848.1"/>
    <property type="molecule type" value="Genomic_DNA"/>
</dbReference>
<dbReference type="Proteomes" id="UP001595583">
    <property type="component" value="Unassembled WGS sequence"/>
</dbReference>
<evidence type="ECO:0000313" key="1">
    <source>
        <dbReference type="EMBL" id="MFC3206848.1"/>
    </source>
</evidence>
<accession>A0ABV7KBG8</accession>
<keyword evidence="2" id="KW-1185">Reference proteome</keyword>
<comment type="caution">
    <text evidence="1">The sequence shown here is derived from an EMBL/GenBank/DDBJ whole genome shotgun (WGS) entry which is preliminary data.</text>
</comment>
<proteinExistence type="predicted"/>
<gene>
    <name evidence="1" type="ORF">ACFOHJ_11545</name>
</gene>
<protein>
    <submittedName>
        <fullName evidence="1">Uncharacterized protein</fullName>
    </submittedName>
</protein>
<dbReference type="RefSeq" id="WP_378220651.1">
    <property type="nucleotide sequence ID" value="NZ_JBHRTK010000012.1"/>
</dbReference>
<organism evidence="1 2">
    <name type="scientific">Aquamicrobium soli</name>
    <dbReference type="NCBI Taxonomy" id="1811518"/>
    <lineage>
        <taxon>Bacteria</taxon>
        <taxon>Pseudomonadati</taxon>
        <taxon>Pseudomonadota</taxon>
        <taxon>Alphaproteobacteria</taxon>
        <taxon>Hyphomicrobiales</taxon>
        <taxon>Phyllobacteriaceae</taxon>
        <taxon>Aquamicrobium</taxon>
    </lineage>
</organism>